<evidence type="ECO:0000313" key="5">
    <source>
        <dbReference type="EMBL" id="MBC8603396.1"/>
    </source>
</evidence>
<dbReference type="EMBL" id="JACRTI010000056">
    <property type="protein sequence ID" value="MBC8603396.1"/>
    <property type="molecule type" value="Genomic_DNA"/>
</dbReference>
<keyword evidence="3" id="KW-0275">Fatty acid biosynthesis</keyword>
<keyword evidence="3" id="KW-0276">Fatty acid metabolism</keyword>
<keyword evidence="8" id="KW-1185">Reference proteome</keyword>
<dbReference type="EMBL" id="QREV01000056">
    <property type="protein sequence ID" value="RDU47898.1"/>
    <property type="molecule type" value="Genomic_DNA"/>
</dbReference>
<comment type="caution">
    <text evidence="6">The sequence shown here is derived from an EMBL/GenBank/DDBJ whole genome shotgun (WGS) entry which is preliminary data.</text>
</comment>
<keyword evidence="1 3" id="KW-0596">Phosphopantetheine</keyword>
<dbReference type="GO" id="GO:0000036">
    <property type="term" value="F:acyl carrier activity"/>
    <property type="evidence" value="ECO:0007669"/>
    <property type="project" value="UniProtKB-UniRule"/>
</dbReference>
<dbReference type="UniPathway" id="UPA00094"/>
<dbReference type="GO" id="GO:0016020">
    <property type="term" value="C:membrane"/>
    <property type="evidence" value="ECO:0007669"/>
    <property type="project" value="GOC"/>
</dbReference>
<proteinExistence type="inferred from homology"/>
<evidence type="ECO:0000259" key="4">
    <source>
        <dbReference type="PROSITE" id="PS50075"/>
    </source>
</evidence>
<evidence type="ECO:0000313" key="7">
    <source>
        <dbReference type="Proteomes" id="UP000256321"/>
    </source>
</evidence>
<dbReference type="InterPro" id="IPR009081">
    <property type="entry name" value="PP-bd_ACP"/>
</dbReference>
<dbReference type="Gene3D" id="1.10.1200.10">
    <property type="entry name" value="ACP-like"/>
    <property type="match status" value="1"/>
</dbReference>
<comment type="subcellular location">
    <subcellularLocation>
        <location evidence="3">Cytoplasm</location>
    </subcellularLocation>
</comment>
<keyword evidence="2 3" id="KW-0597">Phosphoprotein</keyword>
<comment type="PTM">
    <text evidence="3">4'-phosphopantetheine is transferred from CoA to a specific serine of apo-ACP by AcpS. This modification is essential for activity because fatty acids are bound in thioester linkage to the sulfhydryl of the prosthetic group.</text>
</comment>
<evidence type="ECO:0000313" key="8">
    <source>
        <dbReference type="Proteomes" id="UP000629596"/>
    </source>
</evidence>
<dbReference type="InterPro" id="IPR036736">
    <property type="entry name" value="ACP-like_sf"/>
</dbReference>
<accession>A0A3D8HAD0</accession>
<reference evidence="5 8" key="2">
    <citation type="submission" date="2020-08" db="EMBL/GenBank/DDBJ databases">
        <title>Genome public.</title>
        <authorList>
            <person name="Liu C."/>
            <person name="Sun Q."/>
        </authorList>
    </citation>
    <scope>NUCLEOTIDE SEQUENCE [LARGE SCALE GENOMIC DNA]</scope>
    <source>
        <strain evidence="5 8">426_9</strain>
    </source>
</reference>
<evidence type="ECO:0000256" key="3">
    <source>
        <dbReference type="HAMAP-Rule" id="MF_01217"/>
    </source>
</evidence>
<dbReference type="PROSITE" id="PS50075">
    <property type="entry name" value="CARRIER"/>
    <property type="match status" value="1"/>
</dbReference>
<dbReference type="RefSeq" id="WP_115500888.1">
    <property type="nucleotide sequence ID" value="NZ_JACRTI010000056.1"/>
</dbReference>
<dbReference type="Proteomes" id="UP000629596">
    <property type="component" value="Unassembled WGS sequence"/>
</dbReference>
<dbReference type="PANTHER" id="PTHR20863">
    <property type="entry name" value="ACYL CARRIER PROTEIN"/>
    <property type="match status" value="1"/>
</dbReference>
<dbReference type="Pfam" id="PF00550">
    <property type="entry name" value="PP-binding"/>
    <property type="match status" value="1"/>
</dbReference>
<keyword evidence="3" id="KW-0444">Lipid biosynthesis</keyword>
<dbReference type="HAMAP" id="MF_01217">
    <property type="entry name" value="Acyl_carrier"/>
    <property type="match status" value="1"/>
</dbReference>
<feature type="domain" description="Carrier" evidence="4">
    <location>
        <begin position="1"/>
        <end position="79"/>
    </location>
</feature>
<dbReference type="GO" id="GO:0005829">
    <property type="term" value="C:cytosol"/>
    <property type="evidence" value="ECO:0007669"/>
    <property type="project" value="TreeGrafter"/>
</dbReference>
<name>A0A3D8HAD0_9BACT</name>
<keyword evidence="3" id="KW-0443">Lipid metabolism</keyword>
<evidence type="ECO:0000256" key="1">
    <source>
        <dbReference type="ARBA" id="ARBA00022450"/>
    </source>
</evidence>
<dbReference type="SUPFAM" id="SSF47336">
    <property type="entry name" value="ACP-like"/>
    <property type="match status" value="1"/>
</dbReference>
<protein>
    <recommendedName>
        <fullName evidence="3">Acyl carrier protein</fullName>
        <shortName evidence="3">ACP</shortName>
    </recommendedName>
</protein>
<dbReference type="GO" id="GO:0009245">
    <property type="term" value="P:lipid A biosynthetic process"/>
    <property type="evidence" value="ECO:0007669"/>
    <property type="project" value="TreeGrafter"/>
</dbReference>
<evidence type="ECO:0000256" key="2">
    <source>
        <dbReference type="ARBA" id="ARBA00022553"/>
    </source>
</evidence>
<reference evidence="6 7" key="1">
    <citation type="submission" date="2018-07" db="EMBL/GenBank/DDBJ databases">
        <title>Parabacteroides acidifaciens nov. sp., isolated from human feces.</title>
        <authorList>
            <person name="Wang Y.J."/>
        </authorList>
    </citation>
    <scope>NUCLEOTIDE SEQUENCE [LARGE SCALE GENOMIC DNA]</scope>
    <source>
        <strain evidence="6 7">426-9</strain>
    </source>
</reference>
<organism evidence="6 7">
    <name type="scientific">Parabacteroides acidifaciens</name>
    <dbReference type="NCBI Taxonomy" id="2290935"/>
    <lineage>
        <taxon>Bacteria</taxon>
        <taxon>Pseudomonadati</taxon>
        <taxon>Bacteroidota</taxon>
        <taxon>Bacteroidia</taxon>
        <taxon>Bacteroidales</taxon>
        <taxon>Tannerellaceae</taxon>
        <taxon>Parabacteroides</taxon>
    </lineage>
</organism>
<gene>
    <name evidence="3" type="primary">acpP</name>
    <name evidence="6" type="ORF">DWU89_17310</name>
    <name evidence="5" type="ORF">H8784_16910</name>
</gene>
<dbReference type="Proteomes" id="UP000256321">
    <property type="component" value="Unassembled WGS sequence"/>
</dbReference>
<dbReference type="PANTHER" id="PTHR20863:SF76">
    <property type="entry name" value="CARRIER DOMAIN-CONTAINING PROTEIN"/>
    <property type="match status" value="1"/>
</dbReference>
<keyword evidence="3" id="KW-0963">Cytoplasm</keyword>
<comment type="function">
    <text evidence="3">Carrier of the growing fatty acid chain in fatty acid biosynthesis.</text>
</comment>
<comment type="similarity">
    <text evidence="3">Belongs to the acyl carrier protein (ACP) family.</text>
</comment>
<comment type="pathway">
    <text evidence="3">Lipid metabolism; fatty acid biosynthesis.</text>
</comment>
<dbReference type="AlphaFoldDB" id="A0A3D8HAD0"/>
<feature type="modified residue" description="O-(pantetheine 4'-phosphoryl)serine" evidence="3">
    <location>
        <position position="39"/>
    </location>
</feature>
<dbReference type="InterPro" id="IPR003231">
    <property type="entry name" value="ACP"/>
</dbReference>
<evidence type="ECO:0000313" key="6">
    <source>
        <dbReference type="EMBL" id="RDU47898.1"/>
    </source>
</evidence>
<dbReference type="GO" id="GO:0000035">
    <property type="term" value="F:acyl binding"/>
    <property type="evidence" value="ECO:0007669"/>
    <property type="project" value="TreeGrafter"/>
</dbReference>
<sequence length="82" mass="9289">MTREEIIAKVNAVLAEEFEVELDAFTPDADIKDTLSLDSLSLVDLVAIIQYTYKIKVPASDLPKIKTFNDLYDYIESHLPVE</sequence>